<dbReference type="Proteomes" id="UP000183015">
    <property type="component" value="Unassembled WGS sequence"/>
</dbReference>
<dbReference type="OrthoDB" id="10003962at2"/>
<dbReference type="RefSeq" id="WP_052438807.1">
    <property type="nucleotide sequence ID" value="NZ_BBPN01000016.1"/>
</dbReference>
<gene>
    <name evidence="1" type="ORF">SAMN05414137_15714</name>
</gene>
<organism evidence="1 2">
    <name type="scientific">Streptacidiphilus jiangxiensis</name>
    <dbReference type="NCBI Taxonomy" id="235985"/>
    <lineage>
        <taxon>Bacteria</taxon>
        <taxon>Bacillati</taxon>
        <taxon>Actinomycetota</taxon>
        <taxon>Actinomycetes</taxon>
        <taxon>Kitasatosporales</taxon>
        <taxon>Streptomycetaceae</taxon>
        <taxon>Streptacidiphilus</taxon>
    </lineage>
</organism>
<evidence type="ECO:0000313" key="1">
    <source>
        <dbReference type="EMBL" id="SEM77845.1"/>
    </source>
</evidence>
<dbReference type="AlphaFoldDB" id="A0A1H8B4I5"/>
<proteinExistence type="predicted"/>
<evidence type="ECO:0000313" key="2">
    <source>
        <dbReference type="Proteomes" id="UP000183015"/>
    </source>
</evidence>
<sequence>MDLEQYAALTATPLGRSRLSAADLGGPDRTIAFGFTAERHAWHLYLEGDLLHVLTYDGRAGQTVHHQQSQVWLTANLVPSKRLYPESTDAQFARLMRSRGHDLRFRDFDAQRHARRRDRAFHGLVLDRRSGALVERIDPAAPGLTAAPVHAGFDLVLDRAPDGPTEATLYRDGVEIPGVRVHTVDPGASGHGHGWLRQVTDLPRTVPATVNAHVALLAHTYHGVCDTSCQQDSDPCR</sequence>
<dbReference type="EMBL" id="FOAZ01000057">
    <property type="protein sequence ID" value="SEM77845.1"/>
    <property type="molecule type" value="Genomic_DNA"/>
</dbReference>
<accession>A0A1H8B4I5</accession>
<dbReference type="STRING" id="235985.SAMN05414137_15714"/>
<protein>
    <submittedName>
        <fullName evidence="1">Uncharacterized protein</fullName>
    </submittedName>
</protein>
<keyword evidence="2" id="KW-1185">Reference proteome</keyword>
<reference evidence="2" key="1">
    <citation type="submission" date="2016-10" db="EMBL/GenBank/DDBJ databases">
        <authorList>
            <person name="Varghese N."/>
        </authorList>
    </citation>
    <scope>NUCLEOTIDE SEQUENCE [LARGE SCALE GENOMIC DNA]</scope>
    <source>
        <strain evidence="2">DSM 45096 / BCRC 16803 / CGMCC 4.1857 / CIP 109030 / JCM 12277 / KCTC 19219 / NBRC 100920 / 33214</strain>
    </source>
</reference>
<name>A0A1H8B4I5_STRJI</name>